<dbReference type="EMBL" id="KZ084181">
    <property type="protein sequence ID" value="OSC96461.1"/>
    <property type="molecule type" value="Genomic_DNA"/>
</dbReference>
<dbReference type="Proteomes" id="UP000193067">
    <property type="component" value="Unassembled WGS sequence"/>
</dbReference>
<keyword evidence="2" id="KW-1133">Transmembrane helix</keyword>
<keyword evidence="2" id="KW-0472">Membrane</keyword>
<feature type="compositionally biased region" description="Basic and acidic residues" evidence="1">
    <location>
        <begin position="351"/>
        <end position="360"/>
    </location>
</feature>
<feature type="transmembrane region" description="Helical" evidence="2">
    <location>
        <begin position="129"/>
        <end position="150"/>
    </location>
</feature>
<feature type="transmembrane region" description="Helical" evidence="2">
    <location>
        <begin position="20"/>
        <end position="42"/>
    </location>
</feature>
<proteinExistence type="predicted"/>
<evidence type="ECO:0000313" key="5">
    <source>
        <dbReference type="Proteomes" id="UP000193067"/>
    </source>
</evidence>
<feature type="transmembrane region" description="Helical" evidence="2">
    <location>
        <begin position="244"/>
        <end position="267"/>
    </location>
</feature>
<dbReference type="InterPro" id="IPR045340">
    <property type="entry name" value="DUF6533"/>
</dbReference>
<keyword evidence="2" id="KW-0812">Transmembrane</keyword>
<reference evidence="4 5" key="1">
    <citation type="journal article" date="2015" name="Biotechnol. Biofuels">
        <title>Enhanced degradation of softwood versus hardwood by the white-rot fungus Pycnoporus coccineus.</title>
        <authorList>
            <person name="Couturier M."/>
            <person name="Navarro D."/>
            <person name="Chevret D."/>
            <person name="Henrissat B."/>
            <person name="Piumi F."/>
            <person name="Ruiz-Duenas F.J."/>
            <person name="Martinez A.T."/>
            <person name="Grigoriev I.V."/>
            <person name="Riley R."/>
            <person name="Lipzen A."/>
            <person name="Berrin J.G."/>
            <person name="Master E.R."/>
            <person name="Rosso M.N."/>
        </authorList>
    </citation>
    <scope>NUCLEOTIDE SEQUENCE [LARGE SCALE GENOMIC DNA]</scope>
    <source>
        <strain evidence="4 5">BRFM310</strain>
    </source>
</reference>
<dbReference type="OrthoDB" id="2804213at2759"/>
<feature type="compositionally biased region" description="Polar residues" evidence="1">
    <location>
        <begin position="313"/>
        <end position="331"/>
    </location>
</feature>
<gene>
    <name evidence="4" type="ORF">PYCCODRAFT_1441057</name>
</gene>
<feature type="domain" description="DUF6533" evidence="3">
    <location>
        <begin position="24"/>
        <end position="69"/>
    </location>
</feature>
<evidence type="ECO:0000256" key="2">
    <source>
        <dbReference type="SAM" id="Phobius"/>
    </source>
</evidence>
<accession>A0A1Y2I996</accession>
<feature type="region of interest" description="Disordered" evidence="1">
    <location>
        <begin position="313"/>
        <end position="380"/>
    </location>
</feature>
<organism evidence="4 5">
    <name type="scientific">Trametes coccinea (strain BRFM310)</name>
    <name type="common">Pycnoporus coccineus</name>
    <dbReference type="NCBI Taxonomy" id="1353009"/>
    <lineage>
        <taxon>Eukaryota</taxon>
        <taxon>Fungi</taxon>
        <taxon>Dikarya</taxon>
        <taxon>Basidiomycota</taxon>
        <taxon>Agaricomycotina</taxon>
        <taxon>Agaricomycetes</taxon>
        <taxon>Polyporales</taxon>
        <taxon>Polyporaceae</taxon>
        <taxon>Trametes</taxon>
    </lineage>
</organism>
<evidence type="ECO:0000256" key="1">
    <source>
        <dbReference type="SAM" id="MobiDB-lite"/>
    </source>
</evidence>
<keyword evidence="5" id="KW-1185">Reference proteome</keyword>
<feature type="transmembrane region" description="Helical" evidence="2">
    <location>
        <begin position="162"/>
        <end position="185"/>
    </location>
</feature>
<dbReference type="AlphaFoldDB" id="A0A1Y2I996"/>
<protein>
    <recommendedName>
        <fullName evidence="3">DUF6533 domain-containing protein</fullName>
    </recommendedName>
</protein>
<name>A0A1Y2I996_TRAC3</name>
<dbReference type="STRING" id="1353009.A0A1Y2I996"/>
<evidence type="ECO:0000313" key="4">
    <source>
        <dbReference type="EMBL" id="OSC96461.1"/>
    </source>
</evidence>
<feature type="transmembrane region" description="Helical" evidence="2">
    <location>
        <begin position="220"/>
        <end position="238"/>
    </location>
</feature>
<sequence>MSASPSDPHAAVVDFFASQFIGGCCATAILVLVLYEYVVTFADEIELFWKGKASSASVMFFLNRYLTLLGYLAAAPGTYHPITDIVNCRCRLTIVMFQGTDLLRYFPQAAFSSLRVYALSDRKKWPAGFVFLLFMGPVGANLSTLQWLHISNSPPPVGCVSSVMTIISRSCAIAADFLVVTVTWWKTRKSLKLYRQANLKTTYGSLILRDGMTVRCSCKVRSLLTLNVLHLALTLLAYTQEQEYISVSYMPIFTSPITSILVSRFLLNLRQVDRLSANPMGSEQPSFVNPHGREPLAEFASFVAPLHDDLQEDSSLQGNGIADQGSSTEAGSISEFRLVDSDGSHDEDEGTDPHQSHDVAEGDSVSPSSTSQQRRDTYDV</sequence>
<dbReference type="Pfam" id="PF20151">
    <property type="entry name" value="DUF6533"/>
    <property type="match status" value="1"/>
</dbReference>
<evidence type="ECO:0000259" key="3">
    <source>
        <dbReference type="Pfam" id="PF20151"/>
    </source>
</evidence>